<evidence type="ECO:0000313" key="1">
    <source>
        <dbReference type="EMBL" id="MCI34749.1"/>
    </source>
</evidence>
<dbReference type="EMBL" id="LXQA010216733">
    <property type="protein sequence ID" value="MCI34749.1"/>
    <property type="molecule type" value="Genomic_DNA"/>
</dbReference>
<reference evidence="1 2" key="1">
    <citation type="journal article" date="2018" name="Front. Plant Sci.">
        <title>Red Clover (Trifolium pratense) and Zigzag Clover (T. medium) - A Picture of Genomic Similarities and Differences.</title>
        <authorList>
            <person name="Dluhosova J."/>
            <person name="Istvanek J."/>
            <person name="Nedelnik J."/>
            <person name="Repkova J."/>
        </authorList>
    </citation>
    <scope>NUCLEOTIDE SEQUENCE [LARGE SCALE GENOMIC DNA]</scope>
    <source>
        <strain evidence="2">cv. 10/8</strain>
        <tissue evidence="1">Leaf</tissue>
    </source>
</reference>
<accession>A0A392RES7</accession>
<proteinExistence type="predicted"/>
<dbReference type="AlphaFoldDB" id="A0A392RES7"/>
<protein>
    <submittedName>
        <fullName evidence="1">F-box/RNI/FBD-like domain protein</fullName>
    </submittedName>
</protein>
<evidence type="ECO:0000313" key="2">
    <source>
        <dbReference type="Proteomes" id="UP000265520"/>
    </source>
</evidence>
<sequence length="65" mass="7400">MYSVLLSGDAAGSHFINSFRLKIEYSNRNLLTFLGFPNVTKWVNLIVQPGLKYLCLDLDAYDDDL</sequence>
<organism evidence="1 2">
    <name type="scientific">Trifolium medium</name>
    <dbReference type="NCBI Taxonomy" id="97028"/>
    <lineage>
        <taxon>Eukaryota</taxon>
        <taxon>Viridiplantae</taxon>
        <taxon>Streptophyta</taxon>
        <taxon>Embryophyta</taxon>
        <taxon>Tracheophyta</taxon>
        <taxon>Spermatophyta</taxon>
        <taxon>Magnoliopsida</taxon>
        <taxon>eudicotyledons</taxon>
        <taxon>Gunneridae</taxon>
        <taxon>Pentapetalae</taxon>
        <taxon>rosids</taxon>
        <taxon>fabids</taxon>
        <taxon>Fabales</taxon>
        <taxon>Fabaceae</taxon>
        <taxon>Papilionoideae</taxon>
        <taxon>50 kb inversion clade</taxon>
        <taxon>NPAAA clade</taxon>
        <taxon>Hologalegina</taxon>
        <taxon>IRL clade</taxon>
        <taxon>Trifolieae</taxon>
        <taxon>Trifolium</taxon>
    </lineage>
</organism>
<keyword evidence="2" id="KW-1185">Reference proteome</keyword>
<name>A0A392RES7_9FABA</name>
<dbReference type="Proteomes" id="UP000265520">
    <property type="component" value="Unassembled WGS sequence"/>
</dbReference>
<comment type="caution">
    <text evidence="1">The sequence shown here is derived from an EMBL/GenBank/DDBJ whole genome shotgun (WGS) entry which is preliminary data.</text>
</comment>